<dbReference type="PANTHER" id="PTHR46641">
    <property type="entry name" value="FMRFAMIDE RECEPTOR-RELATED"/>
    <property type="match status" value="1"/>
</dbReference>
<dbReference type="SUPFAM" id="SSF81321">
    <property type="entry name" value="Family A G protein-coupled receptor-like"/>
    <property type="match status" value="1"/>
</dbReference>
<evidence type="ECO:0000256" key="2">
    <source>
        <dbReference type="ARBA" id="ARBA00022692"/>
    </source>
</evidence>
<dbReference type="InterPro" id="IPR052954">
    <property type="entry name" value="GPCR-Ligand_Int"/>
</dbReference>
<comment type="subcellular location">
    <subcellularLocation>
        <location evidence="1">Membrane</location>
    </subcellularLocation>
</comment>
<name>A0A0N5C550_STREA</name>
<dbReference type="InterPro" id="IPR012292">
    <property type="entry name" value="Globin/Proto"/>
</dbReference>
<sequence>MSNCNDDYISTIPNWYYIVSIITASCGLLGNLHTLIRIDKRKHKKLLRYVHGLCICDITILILIVIDNGFKYSNDKRILFPTINENIEEIVINLDDINYNTTVNNDTFKVSFEEFRDVYVTTSSWMLIFITAKRYLAVAKPLKERVRSRNNAIWICLSICLISIIVNIPRAIFEKANLDCKNIITGRSSVNFDNSMYILYMIFGRILIDLFFTCPFPPLLNILLTLKILYYRHNHLRRSTNNSNFGGHKMSVGDSLMDYMSFKKTLNFRKSSKTSTVTLPLFGNDRRTKIDSFKSPLFLSLLNGKFFICNIIHIITVLLRWSSSHIISDETLELLREINIAAIIIHSSTNWIMFAKFNTRSLSTNCIPDYQIFDNREKKVLTAMWAHIDVPEMGKDLLISLIIDNPLLIKSLIHDTSNKNNYSREELEGMSRIIHVGSRIGYFIESMMSTLKNVNMTKDDFVKIRAELRHVGMIHYIERVKINSQDWFSIKRYLVRKMMKECECVTSTSKNTCSQSHSKMHAEQLLVANKFSSFLIHELKNGFVCETVRTSHANGVERSDINGINSGVIFSSAGNLLPQNGSCCMSSFNKKNNAKMSTASCSLPLSNSNVMRSNYLYRQSSQVSPNKSGKKFIVGSRDSLQFSGQSSIETTSISPSSMEIAYLAKKKVSDEKINDCVEDIDVNIMFV</sequence>
<evidence type="ECO:0000256" key="4">
    <source>
        <dbReference type="ARBA" id="ARBA00023136"/>
    </source>
</evidence>
<evidence type="ECO:0000259" key="6">
    <source>
        <dbReference type="PROSITE" id="PS50262"/>
    </source>
</evidence>
<dbReference type="PROSITE" id="PS50262">
    <property type="entry name" value="G_PROTEIN_RECEP_F1_2"/>
    <property type="match status" value="1"/>
</dbReference>
<keyword evidence="4 5" id="KW-0472">Membrane</keyword>
<dbReference type="Gene3D" id="1.20.1070.10">
    <property type="entry name" value="Rhodopsin 7-helix transmembrane proteins"/>
    <property type="match status" value="1"/>
</dbReference>
<keyword evidence="3 5" id="KW-1133">Transmembrane helix</keyword>
<dbReference type="GO" id="GO:0004930">
    <property type="term" value="F:G protein-coupled receptor activity"/>
    <property type="evidence" value="ECO:0007669"/>
    <property type="project" value="InterPro"/>
</dbReference>
<dbReference type="AlphaFoldDB" id="A0A0N5C550"/>
<feature type="transmembrane region" description="Helical" evidence="5">
    <location>
        <begin position="297"/>
        <end position="321"/>
    </location>
</feature>
<dbReference type="Proteomes" id="UP000046392">
    <property type="component" value="Unplaced"/>
</dbReference>
<proteinExistence type="predicted"/>
<evidence type="ECO:0000256" key="1">
    <source>
        <dbReference type="ARBA" id="ARBA00004370"/>
    </source>
</evidence>
<evidence type="ECO:0000256" key="3">
    <source>
        <dbReference type="ARBA" id="ARBA00022989"/>
    </source>
</evidence>
<evidence type="ECO:0000256" key="5">
    <source>
        <dbReference type="SAM" id="Phobius"/>
    </source>
</evidence>
<reference evidence="8" key="1">
    <citation type="submission" date="2017-02" db="UniProtKB">
        <authorList>
            <consortium name="WormBaseParasite"/>
        </authorList>
    </citation>
    <scope>IDENTIFICATION</scope>
</reference>
<protein>
    <submittedName>
        <fullName evidence="8">G_PROTEIN_RECEP_F1_2 domain-containing protein</fullName>
    </submittedName>
</protein>
<feature type="transmembrane region" description="Helical" evidence="5">
    <location>
        <begin position="15"/>
        <end position="34"/>
    </location>
</feature>
<dbReference type="Pfam" id="PF00001">
    <property type="entry name" value="7tm_1"/>
    <property type="match status" value="1"/>
</dbReference>
<accession>A0A0N5C550</accession>
<evidence type="ECO:0000313" key="8">
    <source>
        <dbReference type="WBParaSite" id="SPAL_0001307900.1"/>
    </source>
</evidence>
<dbReference type="Gene3D" id="1.10.490.10">
    <property type="entry name" value="Globins"/>
    <property type="match status" value="1"/>
</dbReference>
<dbReference type="InterPro" id="IPR000276">
    <property type="entry name" value="GPCR_Rhodpsn"/>
</dbReference>
<feature type="transmembrane region" description="Helical" evidence="5">
    <location>
        <begin position="151"/>
        <end position="172"/>
    </location>
</feature>
<dbReference type="GO" id="GO:0020037">
    <property type="term" value="F:heme binding"/>
    <property type="evidence" value="ECO:0007669"/>
    <property type="project" value="InterPro"/>
</dbReference>
<dbReference type="GO" id="GO:0019825">
    <property type="term" value="F:oxygen binding"/>
    <property type="evidence" value="ECO:0007669"/>
    <property type="project" value="InterPro"/>
</dbReference>
<dbReference type="GO" id="GO:0016020">
    <property type="term" value="C:membrane"/>
    <property type="evidence" value="ECO:0007669"/>
    <property type="project" value="UniProtKB-SubCell"/>
</dbReference>
<dbReference type="PANTHER" id="PTHR46641:SF10">
    <property type="entry name" value="G-PROTEIN COUPLED RECEPTORS FAMILY 1 PROFILE DOMAIN-CONTAINING PROTEIN"/>
    <property type="match status" value="1"/>
</dbReference>
<feature type="transmembrane region" description="Helical" evidence="5">
    <location>
        <begin position="197"/>
        <end position="230"/>
    </location>
</feature>
<feature type="domain" description="G-protein coupled receptors family 1 profile" evidence="6">
    <location>
        <begin position="27"/>
        <end position="354"/>
    </location>
</feature>
<organism evidence="7 8">
    <name type="scientific">Strongyloides papillosus</name>
    <name type="common">Intestinal threadworm</name>
    <dbReference type="NCBI Taxonomy" id="174720"/>
    <lineage>
        <taxon>Eukaryota</taxon>
        <taxon>Metazoa</taxon>
        <taxon>Ecdysozoa</taxon>
        <taxon>Nematoda</taxon>
        <taxon>Chromadorea</taxon>
        <taxon>Rhabditida</taxon>
        <taxon>Tylenchina</taxon>
        <taxon>Panagrolaimomorpha</taxon>
        <taxon>Strongyloidoidea</taxon>
        <taxon>Strongyloididae</taxon>
        <taxon>Strongyloides</taxon>
    </lineage>
</organism>
<feature type="transmembrane region" description="Helical" evidence="5">
    <location>
        <begin position="46"/>
        <end position="66"/>
    </location>
</feature>
<evidence type="ECO:0000313" key="7">
    <source>
        <dbReference type="Proteomes" id="UP000046392"/>
    </source>
</evidence>
<dbReference type="WBParaSite" id="SPAL_0001307900.1">
    <property type="protein sequence ID" value="SPAL_0001307900.1"/>
    <property type="gene ID" value="SPAL_0001307900"/>
</dbReference>
<feature type="transmembrane region" description="Helical" evidence="5">
    <location>
        <begin position="118"/>
        <end position="139"/>
    </location>
</feature>
<keyword evidence="2 5" id="KW-0812">Transmembrane</keyword>
<keyword evidence="7" id="KW-1185">Reference proteome</keyword>
<dbReference type="InterPro" id="IPR017452">
    <property type="entry name" value="GPCR_Rhodpsn_7TM"/>
</dbReference>